<dbReference type="InterPro" id="IPR052935">
    <property type="entry name" value="Mg2+_PAP"/>
</dbReference>
<name>A0A7V2T057_LEUMU</name>
<dbReference type="Proteomes" id="UP000885750">
    <property type="component" value="Unassembled WGS sequence"/>
</dbReference>
<sequence>MNKLSIKFQQAVIVDFMNLRCRLNKKIILVFITLYLLIGMNALSASPLDDDEEVIIFPVSASVTPNGGWRIPLHHWVYELEEDSLLSKLSRKVITESLELAGLSDDDTHSTVFKQRIKWFLTDNKGWKKLSISLSKINPNDHIALNKTTFNGHAYTDIYLAVKKELRARSWIEINIDSKSKHKRQFKGEVQLIPANGLSVISDIDDTIKVSEVLDKKKLLKNTFIAPYQVVKGMPELYQRLKKHGAYFHYVSASPWQLYPSLQPFMQSHYPKGTLMFRHFRLKDSSFIKFLGSSKNYKIEKISAIIKRYPKHQFILIGDSGEHDAEIYATIYQQFSKNIQAIWIRNVDGSNATQKSLKVVFKDIPEEKWNIFLLPKTLSFAY</sequence>
<reference evidence="2" key="1">
    <citation type="journal article" date="2020" name="mSystems">
        <title>Genome- and Community-Level Interaction Insights into Carbon Utilization and Element Cycling Functions of Hydrothermarchaeota in Hydrothermal Sediment.</title>
        <authorList>
            <person name="Zhou Z."/>
            <person name="Liu Y."/>
            <person name="Xu W."/>
            <person name="Pan J."/>
            <person name="Luo Z.H."/>
            <person name="Li M."/>
        </authorList>
    </citation>
    <scope>NUCLEOTIDE SEQUENCE [LARGE SCALE GENOMIC DNA]</scope>
    <source>
        <strain evidence="2">HyVt-493</strain>
    </source>
</reference>
<dbReference type="Pfam" id="PF09949">
    <property type="entry name" value="APP1_cat"/>
    <property type="match status" value="1"/>
</dbReference>
<gene>
    <name evidence="2" type="ORF">ENJ51_00160</name>
</gene>
<comment type="caution">
    <text evidence="2">The sequence shown here is derived from an EMBL/GenBank/DDBJ whole genome shotgun (WGS) entry which is preliminary data.</text>
</comment>
<feature type="domain" description="Phosphatidate phosphatase APP1 catalytic" evidence="1">
    <location>
        <begin position="199"/>
        <end position="346"/>
    </location>
</feature>
<protein>
    <submittedName>
        <fullName evidence="2">DUF2183 domain-containing protein</fullName>
    </submittedName>
</protein>
<proteinExistence type="predicted"/>
<evidence type="ECO:0000313" key="2">
    <source>
        <dbReference type="EMBL" id="HFC91203.1"/>
    </source>
</evidence>
<dbReference type="InterPro" id="IPR019236">
    <property type="entry name" value="APP1_cat"/>
</dbReference>
<accession>A0A7V2T057</accession>
<dbReference type="GO" id="GO:0008195">
    <property type="term" value="F:phosphatidate phosphatase activity"/>
    <property type="evidence" value="ECO:0007669"/>
    <property type="project" value="InterPro"/>
</dbReference>
<dbReference type="AlphaFoldDB" id="A0A7V2T057"/>
<organism evidence="2">
    <name type="scientific">Leucothrix mucor</name>
    <dbReference type="NCBI Taxonomy" id="45248"/>
    <lineage>
        <taxon>Bacteria</taxon>
        <taxon>Pseudomonadati</taxon>
        <taxon>Pseudomonadota</taxon>
        <taxon>Gammaproteobacteria</taxon>
        <taxon>Thiotrichales</taxon>
        <taxon>Thiotrichaceae</taxon>
        <taxon>Leucothrix</taxon>
    </lineage>
</organism>
<dbReference type="PANTHER" id="PTHR28208">
    <property type="entry name" value="PHOSPHATIDATE PHOSPHATASE APP1"/>
    <property type="match status" value="1"/>
</dbReference>
<dbReference type="PANTHER" id="PTHR28208:SF3">
    <property type="entry name" value="PHOSPHATIDATE PHOSPHATASE APP1"/>
    <property type="match status" value="1"/>
</dbReference>
<evidence type="ECO:0000259" key="1">
    <source>
        <dbReference type="Pfam" id="PF09949"/>
    </source>
</evidence>
<dbReference type="EMBL" id="DRMS01000005">
    <property type="protein sequence ID" value="HFC91203.1"/>
    <property type="molecule type" value="Genomic_DNA"/>
</dbReference>